<keyword evidence="8" id="KW-0539">Nucleus</keyword>
<keyword evidence="6" id="KW-0779">Telomere</keyword>
<evidence type="ECO:0000256" key="4">
    <source>
        <dbReference type="ARBA" id="ARBA00016175"/>
    </source>
</evidence>
<dbReference type="eggNOG" id="ENOG502QU1G">
    <property type="taxonomic scope" value="Eukaryota"/>
</dbReference>
<sequence length="1284" mass="141875">MPPPPAERRLTVADLLRIRRPTTGAASLVSSSTSPSPSTSTAPPPHKKPRLPAAAPTPTQGTAPFAPIPHRVLLAGALSLPTSGSPVACRSHCLSLSDSPPPAASASASVCCYLLDFDPDAVGREIHVLAWNYLPSLHHGGAGVLEVVRWRLAEEGTPAPGSGFLKTIPLDCVDAEPDSGTHGHVFGVVRSVSVVFSVPRAGQKSNAGGGDNSVGFIAEMMCCACRRCRVLPPESDQDHKFELEKFVYFVDSASRWRPVLARMVGRPVSVSGLKKRLVSIDRKGSYTMLVSTRKTMLRWCPSYPAVLKLDGSPGDCGGVYTGVVTGIYMQRMLVELDETVWLLIDDQHLAPSHSLRVGAVISVKNGRAICLKLAWTRTLLLGTCIKTSITINSFSLVDSKSYIKAEDKGLLGKFVDSFELPARFWMLILIPCFKQKFTKLFSEKEILGSKNHDFFMKFSNHNCGSPRAELNLETFKLVIPFANFICKCESLWILTMLKIWNGTEEMDKNQGAHQYLCDGISYPGTAKKLISSSDLSSVLVGRIKRSSVSGTLQLVDATGCIDVVLPDLPPNVCMDSIYEINDYKVVLEGPMAYLDPYDVTDPLSCKAICEHLSFRKRLNHLKIYVIINWSELNRIGPSSIPLQINACAKMFHLLKLTHIFPANKTFQHQNLSGPSLYAEAVILPYDLKFTELDECSEHAESFRISCIPSLGNSKVYMAKPCNILCTLSFGTTNLCGSLVSIYPCGSVSTIVNDTVCGERDHTFRILLEFKDGRFKYQSLRIGGYYLLECSTESMNYSMKGCGCLQISKVSLGYQSRFWSLAITFNGNINIKQTIGDQSIGVSSVKMDEPFSRKAVNNEIKLVHTWNDLHQYCDFHLKFHCDEKMDEYNSFCDVFNELCSYSNEVLSISSFIKTRVPKMPSGSSNLQRDKLVQGDLISLQGKVENIHPYGCKKEKFMVGNEKSSICIHVTDDNHRVRLFGYLSKYGYPVGLGPGASATFHRVLLTHKHELFVTPLTYIEVSSISLADLNEECVVTPSISDCFKDGSLGRVSSCLLFLSHKHLAENRAIQFQCRVVTIHVLVLDGLQPSKSRCETINVKVRLAGFIVDDGSSLCCCWADDARAELLLGLQEVAVMNSSVTSRFSKDGVNIQQTVGSFLESLLKKHKRIIARNCGIPPDISCRDLELSSVLNKVLSCSEEKLLKSIILNACWKGTLNVIASALNANTLNGFNLELPNLHPVRNMPNYWVNQAFHIDPLEEARKMRVRCVVGGKMELETMLDRLLVAV</sequence>
<dbReference type="PANTHER" id="PTHR14865">
    <property type="entry name" value="CST COMPLEX SUBUNIT CTC1"/>
    <property type="match status" value="1"/>
</dbReference>
<dbReference type="InterPro" id="IPR028262">
    <property type="entry name" value="CTC1_plant"/>
</dbReference>
<dbReference type="EnsemblPlants" id="OGLUM09G08680.1">
    <property type="protein sequence ID" value="OGLUM09G08680.1"/>
    <property type="gene ID" value="OGLUM09G08680"/>
</dbReference>
<comment type="subcellular location">
    <subcellularLocation>
        <location evidence="2">Chromosome</location>
        <location evidence="2">Telomere</location>
    </subcellularLocation>
    <subcellularLocation>
        <location evidence="1">Nucleus</location>
    </subcellularLocation>
</comment>
<evidence type="ECO:0000256" key="3">
    <source>
        <dbReference type="ARBA" id="ARBA00006332"/>
    </source>
</evidence>
<evidence type="ECO:0000256" key="1">
    <source>
        <dbReference type="ARBA" id="ARBA00004123"/>
    </source>
</evidence>
<dbReference type="HOGENOM" id="CLU_007944_0_0_1"/>
<evidence type="ECO:0000256" key="8">
    <source>
        <dbReference type="ARBA" id="ARBA00023242"/>
    </source>
</evidence>
<reference evidence="10" key="2">
    <citation type="submission" date="2018-05" db="EMBL/GenBank/DDBJ databases">
        <title>OgluRS3 (Oryza glumaepatula Reference Sequence Version 3).</title>
        <authorList>
            <person name="Zhang J."/>
            <person name="Kudrna D."/>
            <person name="Lee S."/>
            <person name="Talag J."/>
            <person name="Welchert J."/>
            <person name="Wing R.A."/>
        </authorList>
    </citation>
    <scope>NUCLEOTIDE SEQUENCE [LARGE SCALE GENOMIC DNA]</scope>
</reference>
<keyword evidence="7" id="KW-0238">DNA-binding</keyword>
<evidence type="ECO:0000256" key="6">
    <source>
        <dbReference type="ARBA" id="ARBA00022895"/>
    </source>
</evidence>
<proteinExistence type="inferred from homology"/>
<dbReference type="InterPro" id="IPR042617">
    <property type="entry name" value="CTC1-like"/>
</dbReference>
<feature type="region of interest" description="Disordered" evidence="9">
    <location>
        <begin position="14"/>
        <end position="65"/>
    </location>
</feature>
<evidence type="ECO:0000313" key="10">
    <source>
        <dbReference type="EnsemblPlants" id="OGLUM09G08680.1"/>
    </source>
</evidence>
<protein>
    <recommendedName>
        <fullName evidence="4">CST complex subunit CTC1</fullName>
    </recommendedName>
</protein>
<organism evidence="10">
    <name type="scientific">Oryza glumipatula</name>
    <dbReference type="NCBI Taxonomy" id="40148"/>
    <lineage>
        <taxon>Eukaryota</taxon>
        <taxon>Viridiplantae</taxon>
        <taxon>Streptophyta</taxon>
        <taxon>Embryophyta</taxon>
        <taxon>Tracheophyta</taxon>
        <taxon>Spermatophyta</taxon>
        <taxon>Magnoliopsida</taxon>
        <taxon>Liliopsida</taxon>
        <taxon>Poales</taxon>
        <taxon>Poaceae</taxon>
        <taxon>BOP clade</taxon>
        <taxon>Oryzoideae</taxon>
        <taxon>Oryzeae</taxon>
        <taxon>Oryzinae</taxon>
        <taxon>Oryza</taxon>
    </lineage>
</organism>
<dbReference type="STRING" id="40148.A0A0E0B2A7"/>
<name>A0A0E0B2A7_9ORYZ</name>
<evidence type="ECO:0000313" key="11">
    <source>
        <dbReference type="Proteomes" id="UP000026961"/>
    </source>
</evidence>
<keyword evidence="11" id="KW-1185">Reference proteome</keyword>
<dbReference type="Pfam" id="PF15491">
    <property type="entry name" value="CTC1_2"/>
    <property type="match status" value="1"/>
</dbReference>
<dbReference type="GO" id="GO:0042162">
    <property type="term" value="F:telomeric DNA binding"/>
    <property type="evidence" value="ECO:0007669"/>
    <property type="project" value="TreeGrafter"/>
</dbReference>
<dbReference type="GO" id="GO:1990879">
    <property type="term" value="C:CST complex"/>
    <property type="evidence" value="ECO:0007669"/>
    <property type="project" value="TreeGrafter"/>
</dbReference>
<reference evidence="10" key="1">
    <citation type="submission" date="2015-04" db="UniProtKB">
        <authorList>
            <consortium name="EnsemblPlants"/>
        </authorList>
    </citation>
    <scope>IDENTIFICATION</scope>
</reference>
<feature type="compositionally biased region" description="Low complexity" evidence="9">
    <location>
        <begin position="22"/>
        <end position="41"/>
    </location>
</feature>
<dbReference type="GO" id="GO:0045740">
    <property type="term" value="P:positive regulation of DNA replication"/>
    <property type="evidence" value="ECO:0007669"/>
    <property type="project" value="TreeGrafter"/>
</dbReference>
<dbReference type="GO" id="GO:0003697">
    <property type="term" value="F:single-stranded DNA binding"/>
    <property type="evidence" value="ECO:0007669"/>
    <property type="project" value="TreeGrafter"/>
</dbReference>
<dbReference type="GO" id="GO:0010833">
    <property type="term" value="P:telomere maintenance via telomere lengthening"/>
    <property type="evidence" value="ECO:0007669"/>
    <property type="project" value="TreeGrafter"/>
</dbReference>
<accession>A0A0E0B2A7</accession>
<feature type="compositionally biased region" description="Low complexity" evidence="9">
    <location>
        <begin position="52"/>
        <end position="65"/>
    </location>
</feature>
<evidence type="ECO:0000256" key="7">
    <source>
        <dbReference type="ARBA" id="ARBA00023125"/>
    </source>
</evidence>
<keyword evidence="5" id="KW-0158">Chromosome</keyword>
<dbReference type="Proteomes" id="UP000026961">
    <property type="component" value="Chromosome 9"/>
</dbReference>
<dbReference type="Gramene" id="OGLUM09G08680.1">
    <property type="protein sequence ID" value="OGLUM09G08680.1"/>
    <property type="gene ID" value="OGLUM09G08680"/>
</dbReference>
<dbReference type="PANTHER" id="PTHR14865:SF2">
    <property type="entry name" value="CST COMPLEX SUBUNIT CTC1"/>
    <property type="match status" value="1"/>
</dbReference>
<evidence type="ECO:0000256" key="2">
    <source>
        <dbReference type="ARBA" id="ARBA00004574"/>
    </source>
</evidence>
<evidence type="ECO:0000256" key="9">
    <source>
        <dbReference type="SAM" id="MobiDB-lite"/>
    </source>
</evidence>
<comment type="similarity">
    <text evidence="3">Belongs to the CTC1 family.</text>
</comment>
<evidence type="ECO:0000256" key="5">
    <source>
        <dbReference type="ARBA" id="ARBA00022454"/>
    </source>
</evidence>